<accession>A0A177C9C4</accession>
<keyword evidence="3 5" id="KW-0964">Secreted</keyword>
<sequence>MKPLNVLFLNAGLTSAHCTSLASSIPFTQTNASPGVTSTFIFDNQTTTPFEYIRAVSPIPSSPSSHIYDPNTNPHSPDLICGRNASLGWSHPKVASVTAGDEVGFFVDVGLTVPPSMYHPGFASAWLSRMEGGSQGELDDYQGERGWYKIHQTAGRTSQSVNFDDPTNKPYYDATKALWGTFRSTSWTFTIPASTPPGKYLVRWEHIFPNPQDAQFYVNCAHVEVINDRTGVEPGEDYKVKIPGVYTRGQKDVYFSSYDYGLEGSLDGFVPPKPGVWQG</sequence>
<dbReference type="GeneID" id="28766515"/>
<dbReference type="OrthoDB" id="6038816at2759"/>
<keyword evidence="5" id="KW-0136">Cellulose degradation</keyword>
<evidence type="ECO:0000313" key="9">
    <source>
        <dbReference type="Proteomes" id="UP000077069"/>
    </source>
</evidence>
<dbReference type="RefSeq" id="XP_018033804.1">
    <property type="nucleotide sequence ID" value="XM_018183029.1"/>
</dbReference>
<dbReference type="GO" id="GO:0030248">
    <property type="term" value="F:cellulose binding"/>
    <property type="evidence" value="ECO:0007669"/>
    <property type="project" value="UniProtKB-UniRule"/>
</dbReference>
<dbReference type="GO" id="GO:0030245">
    <property type="term" value="P:cellulose catabolic process"/>
    <property type="evidence" value="ECO:0007669"/>
    <property type="project" value="UniProtKB-UniRule"/>
</dbReference>
<name>A0A177C9C4_9PLEO</name>
<evidence type="ECO:0000259" key="7">
    <source>
        <dbReference type="Pfam" id="PF03443"/>
    </source>
</evidence>
<evidence type="ECO:0000256" key="2">
    <source>
        <dbReference type="ARBA" id="ARBA00004613"/>
    </source>
</evidence>
<keyword evidence="9" id="KW-1185">Reference proteome</keyword>
<comment type="cofactor">
    <cofactor evidence="1">
        <name>Cu(2+)</name>
        <dbReference type="ChEBI" id="CHEBI:29036"/>
    </cofactor>
</comment>
<keyword evidence="5" id="KW-0119">Carbohydrate metabolism</keyword>
<evidence type="ECO:0000256" key="1">
    <source>
        <dbReference type="ARBA" id="ARBA00001973"/>
    </source>
</evidence>
<keyword evidence="6" id="KW-0732">Signal</keyword>
<protein>
    <recommendedName>
        <fullName evidence="5">AA9 family lytic polysaccharide monooxygenase</fullName>
        <ecNumber evidence="5">1.14.99.56</ecNumber>
    </recommendedName>
    <alternativeName>
        <fullName evidence="5">Endo-beta-1,4-glucanase</fullName>
    </alternativeName>
    <alternativeName>
        <fullName evidence="5">Glycosyl hydrolase 61 family protein</fullName>
    </alternativeName>
</protein>
<dbReference type="Proteomes" id="UP000077069">
    <property type="component" value="Unassembled WGS sequence"/>
</dbReference>
<feature type="chain" id="PRO_5008057912" description="AA9 family lytic polysaccharide monooxygenase" evidence="6">
    <location>
        <begin position="19"/>
        <end position="279"/>
    </location>
</feature>
<evidence type="ECO:0000313" key="8">
    <source>
        <dbReference type="EMBL" id="OAG03439.1"/>
    </source>
</evidence>
<dbReference type="GO" id="GO:0008810">
    <property type="term" value="F:cellulase activity"/>
    <property type="evidence" value="ECO:0007669"/>
    <property type="project" value="UniProtKB-UniRule"/>
</dbReference>
<dbReference type="InterPro" id="IPR049892">
    <property type="entry name" value="AA9"/>
</dbReference>
<dbReference type="InterPro" id="IPR005103">
    <property type="entry name" value="AA9_LPMO"/>
</dbReference>
<dbReference type="AlphaFoldDB" id="A0A177C9C4"/>
<dbReference type="Gene3D" id="2.70.50.70">
    <property type="match status" value="1"/>
</dbReference>
<organism evidence="8 9">
    <name type="scientific">Paraphaeosphaeria sporulosa</name>
    <dbReference type="NCBI Taxonomy" id="1460663"/>
    <lineage>
        <taxon>Eukaryota</taxon>
        <taxon>Fungi</taxon>
        <taxon>Dikarya</taxon>
        <taxon>Ascomycota</taxon>
        <taxon>Pezizomycotina</taxon>
        <taxon>Dothideomycetes</taxon>
        <taxon>Pleosporomycetidae</taxon>
        <taxon>Pleosporales</taxon>
        <taxon>Massarineae</taxon>
        <taxon>Didymosphaeriaceae</taxon>
        <taxon>Paraphaeosphaeria</taxon>
    </lineage>
</organism>
<comment type="catalytic activity">
    <reaction evidence="5">
        <text>[(1-&gt;4)-beta-D-glucosyl]n+m + reduced acceptor + O2 = 4-dehydro-beta-D-glucosyl-[(1-&gt;4)-beta-D-glucosyl]n-1 + [(1-&gt;4)-beta-D-glucosyl]m + acceptor + H2O.</text>
        <dbReference type="EC" id="1.14.99.56"/>
    </reaction>
</comment>
<dbReference type="EC" id="1.14.99.56" evidence="5"/>
<dbReference type="GO" id="GO:0005576">
    <property type="term" value="C:extracellular region"/>
    <property type="evidence" value="ECO:0007669"/>
    <property type="project" value="UniProtKB-SubCell"/>
</dbReference>
<feature type="signal peptide" evidence="6">
    <location>
        <begin position="1"/>
        <end position="18"/>
    </location>
</feature>
<keyword evidence="4 5" id="KW-1015">Disulfide bond</keyword>
<reference evidence="8 9" key="1">
    <citation type="submission" date="2016-05" db="EMBL/GenBank/DDBJ databases">
        <title>Comparative analysis of secretome profiles of manganese(II)-oxidizing ascomycete fungi.</title>
        <authorList>
            <consortium name="DOE Joint Genome Institute"/>
            <person name="Zeiner C.A."/>
            <person name="Purvine S.O."/>
            <person name="Zink E.M."/>
            <person name="Wu S."/>
            <person name="Pasa-Tolic L."/>
            <person name="Chaput D.L."/>
            <person name="Haridas S."/>
            <person name="Grigoriev I.V."/>
            <person name="Santelli C.M."/>
            <person name="Hansel C.M."/>
        </authorList>
    </citation>
    <scope>NUCLEOTIDE SEQUENCE [LARGE SCALE GENOMIC DNA]</scope>
    <source>
        <strain evidence="8 9">AP3s5-JAC2a</strain>
    </source>
</reference>
<dbReference type="EMBL" id="KV441554">
    <property type="protein sequence ID" value="OAG03439.1"/>
    <property type="molecule type" value="Genomic_DNA"/>
</dbReference>
<dbReference type="PANTHER" id="PTHR33353">
    <property type="entry name" value="PUTATIVE (AFU_ORTHOLOGUE AFUA_1G12560)-RELATED"/>
    <property type="match status" value="1"/>
</dbReference>
<dbReference type="PANTHER" id="PTHR33353:SF2">
    <property type="entry name" value="ENDO-BETA-1,4-GLUCANASE D"/>
    <property type="match status" value="1"/>
</dbReference>
<feature type="domain" description="Auxiliary Activity family 9 catalytic" evidence="7">
    <location>
        <begin position="39"/>
        <end position="259"/>
    </location>
</feature>
<dbReference type="InParanoid" id="A0A177C9C4"/>
<comment type="function">
    <text evidence="5">Lytic polysaccharide monooxygenase (LMPO) that depolymerizes crystalline and amorphous polysaccharides via the oxidation of scissile alpha- or beta-(1-4)-glycosidic bonds, yielding C1 and/or C4 oxidation products. Catalysis by LPMOs requires the reduction of the active-site copper from Cu(II) to Cu(I) by a reducing agent and H(2)O(2) or O(2) as a cosubstrate.</text>
</comment>
<evidence type="ECO:0000256" key="3">
    <source>
        <dbReference type="ARBA" id="ARBA00022525"/>
    </source>
</evidence>
<keyword evidence="5" id="KW-0624">Polysaccharide degradation</keyword>
<comment type="domain">
    <text evidence="5">Has a modular structure: an endo-beta-1,4-glucanase catalytic module at the N-terminus, a linker rich in serines and threonines, and a C-terminal carbohydrate-binding module (CBM).</text>
</comment>
<dbReference type="Pfam" id="PF03443">
    <property type="entry name" value="AA9"/>
    <property type="match status" value="1"/>
</dbReference>
<comment type="subcellular location">
    <subcellularLocation>
        <location evidence="2 5">Secreted</location>
    </subcellularLocation>
</comment>
<proteinExistence type="predicted"/>
<gene>
    <name evidence="8" type="ORF">CC84DRAFT_1218767</name>
</gene>
<evidence type="ECO:0000256" key="4">
    <source>
        <dbReference type="ARBA" id="ARBA00023157"/>
    </source>
</evidence>
<evidence type="ECO:0000256" key="5">
    <source>
        <dbReference type="RuleBase" id="RU368122"/>
    </source>
</evidence>
<evidence type="ECO:0000256" key="6">
    <source>
        <dbReference type="SAM" id="SignalP"/>
    </source>
</evidence>